<keyword evidence="1" id="KW-1133">Transmembrane helix</keyword>
<organism evidence="2 3">
    <name type="scientific">phage Lak_Megaphage_RVC_AP3_GC26</name>
    <dbReference type="NCBI Taxonomy" id="3109225"/>
    <lineage>
        <taxon>Viruses</taxon>
        <taxon>Duplodnaviria</taxon>
        <taxon>Heunggongvirae</taxon>
        <taxon>Uroviricota</taxon>
        <taxon>Caudoviricetes</taxon>
        <taxon>Caudoviricetes code 15 clade</taxon>
    </lineage>
</organism>
<protein>
    <submittedName>
        <fullName evidence="2">Uncharacterized protein</fullName>
    </submittedName>
</protein>
<keyword evidence="3" id="KW-1185">Reference proteome</keyword>
<evidence type="ECO:0000313" key="2">
    <source>
        <dbReference type="EMBL" id="WQJ51492.1"/>
    </source>
</evidence>
<dbReference type="Proteomes" id="UP001348805">
    <property type="component" value="Segment"/>
</dbReference>
<keyword evidence="1" id="KW-0812">Transmembrane</keyword>
<reference evidence="2 3" key="1">
    <citation type="submission" date="2023-11" db="EMBL/GenBank/DDBJ databases">
        <authorList>
            <person name="Cook R."/>
            <person name="Crisci M."/>
            <person name="Pye H."/>
            <person name="Adriaenssens E."/>
            <person name="Santini J."/>
        </authorList>
    </citation>
    <scope>NUCLEOTIDE SEQUENCE [LARGE SCALE GENOMIC DNA]</scope>
    <source>
        <strain evidence="2">Lak_Megaphage_RVC_AP3_GC26</strain>
    </source>
</reference>
<dbReference type="EMBL" id="OR769219">
    <property type="protein sequence ID" value="WQJ51492.1"/>
    <property type="molecule type" value="Genomic_DNA"/>
</dbReference>
<accession>A0ABZ0Z0L8</accession>
<keyword evidence="1" id="KW-0472">Membrane</keyword>
<evidence type="ECO:0000313" key="3">
    <source>
        <dbReference type="Proteomes" id="UP001348805"/>
    </source>
</evidence>
<proteinExistence type="predicted"/>
<evidence type="ECO:0000256" key="1">
    <source>
        <dbReference type="SAM" id="Phobius"/>
    </source>
</evidence>
<feature type="transmembrane region" description="Helical" evidence="1">
    <location>
        <begin position="6"/>
        <end position="24"/>
    </location>
</feature>
<name>A0ABZ0Z0L8_9CAUD</name>
<sequence>MVEPVIAIGVGFFIIMCIMVKFTGINNISDMPDIVDDTYDDIQNTLKQDVKYKSLQDFDDIDDVSINCIDINIDTDIINHDLTFNNNDEKSDDDIQQLMHLIEPIEDNIKQVSENNSNIFSETFRILNFSAKHEKEIDLSGTTLISLRSIKQ</sequence>